<evidence type="ECO:0000256" key="1">
    <source>
        <dbReference type="ARBA" id="ARBA00022630"/>
    </source>
</evidence>
<evidence type="ECO:0000313" key="7">
    <source>
        <dbReference type="Proteomes" id="UP001574169"/>
    </source>
</evidence>
<dbReference type="Proteomes" id="UP001574169">
    <property type="component" value="Unassembled WGS sequence"/>
</dbReference>
<evidence type="ECO:0000313" key="6">
    <source>
        <dbReference type="EMBL" id="MFA9191941.1"/>
    </source>
</evidence>
<keyword evidence="2" id="KW-0288">FMN</keyword>
<dbReference type="PANTHER" id="PTHR47429:SF2">
    <property type="entry name" value="PROTEIN TWIN LOV 1"/>
    <property type="match status" value="1"/>
</dbReference>
<keyword evidence="1" id="KW-0285">Flavoprotein</keyword>
<dbReference type="PANTHER" id="PTHR47429">
    <property type="entry name" value="PROTEIN TWIN LOV 1"/>
    <property type="match status" value="1"/>
</dbReference>
<dbReference type="InterPro" id="IPR035965">
    <property type="entry name" value="PAS-like_dom_sf"/>
</dbReference>
<feature type="domain" description="PAC" evidence="5">
    <location>
        <begin position="118"/>
        <end position="161"/>
    </location>
</feature>
<evidence type="ECO:0000256" key="3">
    <source>
        <dbReference type="ARBA" id="ARBA00022991"/>
    </source>
</evidence>
<comment type="caution">
    <text evidence="6">The sequence shown here is derived from an EMBL/GenBank/DDBJ whole genome shotgun (WGS) entry which is preliminary data.</text>
</comment>
<keyword evidence="7" id="KW-1185">Reference proteome</keyword>
<organism evidence="6 7">
    <name type="scientific">Flavobacterium zubiriense</name>
    <dbReference type="NCBI Taxonomy" id="3138075"/>
    <lineage>
        <taxon>Bacteria</taxon>
        <taxon>Pseudomonadati</taxon>
        <taxon>Bacteroidota</taxon>
        <taxon>Flavobacteriia</taxon>
        <taxon>Flavobacteriales</taxon>
        <taxon>Flavobacteriaceae</taxon>
        <taxon>Flavobacterium</taxon>
    </lineage>
</organism>
<sequence length="161" mass="18958">MRNYENACARYYSKLKLKSLPPTLWEFRKTYFSDAFLFKKMQSNWSNKKDFLKLSQQDNREIIITDVNFKIVFVSKTISKISGYEPDEIIGKSPSMFQGKATSKATREKIKTAITHLKPFKEVILNYRKNGDSYWCEIEAYPMFDQKGKFQNYIALEKIAS</sequence>
<gene>
    <name evidence="6" type="ORF">AAGV28_11240</name>
</gene>
<evidence type="ECO:0000256" key="2">
    <source>
        <dbReference type="ARBA" id="ARBA00022643"/>
    </source>
</evidence>
<dbReference type="Pfam" id="PF13426">
    <property type="entry name" value="PAS_9"/>
    <property type="match status" value="1"/>
</dbReference>
<dbReference type="InterPro" id="IPR000014">
    <property type="entry name" value="PAS"/>
</dbReference>
<dbReference type="PROSITE" id="PS50112">
    <property type="entry name" value="PAS"/>
    <property type="match status" value="1"/>
</dbReference>
<dbReference type="EMBL" id="JBCFQL010000011">
    <property type="protein sequence ID" value="MFA9191941.1"/>
    <property type="molecule type" value="Genomic_DNA"/>
</dbReference>
<reference evidence="6 7" key="1">
    <citation type="submission" date="2024-04" db="EMBL/GenBank/DDBJ databases">
        <title>New Clade of Flavobacterium.</title>
        <authorList>
            <person name="Matos L."/>
            <person name="Proenca D.N."/>
            <person name="Fransisco R.M."/>
            <person name="Chung A.P."/>
            <person name="Maccario L."/>
            <person name="Sorensen S.J."/>
            <person name="Morais P.V."/>
        </authorList>
    </citation>
    <scope>NUCLEOTIDE SEQUENCE [LARGE SCALE GENOMIC DNA]</scope>
    <source>
        <strain evidence="6 7">FZUC8N2.13</strain>
    </source>
</reference>
<protein>
    <submittedName>
        <fullName evidence="6">PAS domain-containing protein</fullName>
    </submittedName>
</protein>
<accession>A0ABV4TG36</accession>
<dbReference type="RefSeq" id="WP_373406906.1">
    <property type="nucleotide sequence ID" value="NZ_JBCFQL010000011.1"/>
</dbReference>
<dbReference type="Gene3D" id="3.30.450.20">
    <property type="entry name" value="PAS domain"/>
    <property type="match status" value="1"/>
</dbReference>
<name>A0ABV4TG36_9FLAO</name>
<evidence type="ECO:0000259" key="5">
    <source>
        <dbReference type="PROSITE" id="PS50113"/>
    </source>
</evidence>
<feature type="domain" description="PAS" evidence="4">
    <location>
        <begin position="47"/>
        <end position="93"/>
    </location>
</feature>
<evidence type="ECO:0000259" key="4">
    <source>
        <dbReference type="PROSITE" id="PS50112"/>
    </source>
</evidence>
<dbReference type="CDD" id="cd00130">
    <property type="entry name" value="PAS"/>
    <property type="match status" value="1"/>
</dbReference>
<proteinExistence type="predicted"/>
<dbReference type="InterPro" id="IPR000700">
    <property type="entry name" value="PAS-assoc_C"/>
</dbReference>
<dbReference type="PROSITE" id="PS50113">
    <property type="entry name" value="PAC"/>
    <property type="match status" value="1"/>
</dbReference>
<dbReference type="SUPFAM" id="SSF55785">
    <property type="entry name" value="PYP-like sensor domain (PAS domain)"/>
    <property type="match status" value="1"/>
</dbReference>
<keyword evidence="3" id="KW-0157">Chromophore</keyword>
<dbReference type="NCBIfam" id="TIGR00229">
    <property type="entry name" value="sensory_box"/>
    <property type="match status" value="1"/>
</dbReference>